<accession>A0A559J5E2</accession>
<protein>
    <submittedName>
        <fullName evidence="1">Uncharacterized protein</fullName>
    </submittedName>
</protein>
<keyword evidence="2" id="KW-1185">Reference proteome</keyword>
<dbReference type="RefSeq" id="WP_144707229.1">
    <property type="nucleotide sequence ID" value="NZ_VNJJ01000025.1"/>
</dbReference>
<dbReference type="EMBL" id="VNJJ01000025">
    <property type="protein sequence ID" value="TVX95105.1"/>
    <property type="molecule type" value="Genomic_DNA"/>
</dbReference>
<comment type="caution">
    <text evidence="1">The sequence shown here is derived from an EMBL/GenBank/DDBJ whole genome shotgun (WGS) entry which is preliminary data.</text>
</comment>
<name>A0A559J5E2_9BACL</name>
<proteinExistence type="predicted"/>
<dbReference type="Proteomes" id="UP000316330">
    <property type="component" value="Unassembled WGS sequence"/>
</dbReference>
<organism evidence="1 2">
    <name type="scientific">Cohnella terricola</name>
    <dbReference type="NCBI Taxonomy" id="1289167"/>
    <lineage>
        <taxon>Bacteria</taxon>
        <taxon>Bacillati</taxon>
        <taxon>Bacillota</taxon>
        <taxon>Bacilli</taxon>
        <taxon>Bacillales</taxon>
        <taxon>Paenibacillaceae</taxon>
        <taxon>Cohnella</taxon>
    </lineage>
</organism>
<reference evidence="1 2" key="1">
    <citation type="submission" date="2019-07" db="EMBL/GenBank/DDBJ databases">
        <authorList>
            <person name="Kim J."/>
        </authorList>
    </citation>
    <scope>NUCLEOTIDE SEQUENCE [LARGE SCALE GENOMIC DNA]</scope>
    <source>
        <strain evidence="1 2">G13</strain>
    </source>
</reference>
<sequence length="556" mass="63194">MEGRVIKRANNMVKVHLDIDDDHDDQGNWWFPYSPEGNNIFHCMPDEGARIKVYFPNGIEKKAIAVNSTRGGSEEMKSRTVFQKPTTKVFHMPGAAKMELGEDGVLFEKGTVRIHLDQNDIKVQADTSLLVMAINNLGLGSKEAVVELIRMKALSSITLLSDKENRIVIEHDKVGIQSGNVQFKKVELPFVDLLTDEELMELYIDQELINRLPQEYEDKRNNNEIAFEEFEAYKFYGIKSKNVDEKAFREKIAAEASHDPGAKEKARSMMGALDETELRTNYQNKYVFVTAKDNKSDKEKEEEIRIYKNNYNMQYEQYNTRRMLQYETEQRKIREARGLKTESTFFKDKINDVKEHLTPKNPIVNAVLAEAKKEYDTQFSKMTEIMKGIIAQFTPQDPEERARLQEERDNYALEHVIPLKPDYLSKTIDISKYYSRYTYVEIGLADQIYWAEFNKAMGIIALIMAIPTGGTSILLAALDISIGVASIYVNSQKLDDLQAGNSHTDPKLFGLNQDALNLIGAGVGVAYLSSLARSIVSSGSHADQRAFSRTNAALDD</sequence>
<gene>
    <name evidence="1" type="ORF">FPZ45_24190</name>
</gene>
<evidence type="ECO:0000313" key="1">
    <source>
        <dbReference type="EMBL" id="TVX95105.1"/>
    </source>
</evidence>
<dbReference type="OrthoDB" id="2490673at2"/>
<evidence type="ECO:0000313" key="2">
    <source>
        <dbReference type="Proteomes" id="UP000316330"/>
    </source>
</evidence>
<dbReference type="AlphaFoldDB" id="A0A559J5E2"/>